<feature type="compositionally biased region" description="Polar residues" evidence="5">
    <location>
        <begin position="235"/>
        <end position="244"/>
    </location>
</feature>
<feature type="transmembrane region" description="Helical" evidence="6">
    <location>
        <begin position="384"/>
        <end position="406"/>
    </location>
</feature>
<dbReference type="InterPro" id="IPR045863">
    <property type="entry name" value="CorA_TM1_TM2"/>
</dbReference>
<keyword evidence="4 6" id="KW-0472">Membrane</keyword>
<evidence type="ECO:0000256" key="2">
    <source>
        <dbReference type="ARBA" id="ARBA00022692"/>
    </source>
</evidence>
<feature type="transmembrane region" description="Helical" evidence="6">
    <location>
        <begin position="418"/>
        <end position="438"/>
    </location>
</feature>
<reference evidence="7 8" key="1">
    <citation type="journal article" date="2024" name="IMA Fungus">
        <title>Apiospora arundinis, a panoply of carbohydrate-active enzymes and secondary metabolites.</title>
        <authorList>
            <person name="Sorensen T."/>
            <person name="Petersen C."/>
            <person name="Muurmann A.T."/>
            <person name="Christiansen J.V."/>
            <person name="Brundto M.L."/>
            <person name="Overgaard C.K."/>
            <person name="Boysen A.T."/>
            <person name="Wollenberg R.D."/>
            <person name="Larsen T.O."/>
            <person name="Sorensen J.L."/>
            <person name="Nielsen K.L."/>
            <person name="Sondergaard T.E."/>
        </authorList>
    </citation>
    <scope>NUCLEOTIDE SEQUENCE [LARGE SCALE GENOMIC DNA]</scope>
    <source>
        <strain evidence="7 8">AAU 773</strain>
    </source>
</reference>
<comment type="subcellular location">
    <subcellularLocation>
        <location evidence="1">Membrane</location>
        <topology evidence="1">Multi-pass membrane protein</topology>
    </subcellularLocation>
</comment>
<comment type="caution">
    <text evidence="7">The sequence shown here is derived from an EMBL/GenBank/DDBJ whole genome shotgun (WGS) entry which is preliminary data.</text>
</comment>
<gene>
    <name evidence="7" type="ORF">PGQ11_009245</name>
</gene>
<dbReference type="SUPFAM" id="SSF144083">
    <property type="entry name" value="Magnesium transport protein CorA, transmembrane region"/>
    <property type="match status" value="1"/>
</dbReference>
<sequence length="467" mass="53651">MEWLSQDEHFVEADLRRFKFETSSPFLVQTVKININQKDETDFSLEEMKSEEEYRSWTDSCQSLIDGKVPTVLLAMHKRLPEEKATAIPYGKKALQNACERLFQHRSLALTMPRTSHAVFSRHSVEWSDQRSLGPSIVYNCRSDTTCNTGKEDDILMSVTSFPDIPLTIVVMYGCTDTTMDFVSQYLDTFRRSALHPLMMPMMFVELERKRLLEVLRMETTNLNQRVLDMETRLRSSTQQSTMSEKVGITDKKADTPDDNMLRKDCKAAQLWLKVSELKNGVQGLITVLESICTHSREFLPESNPGAGQDADKRQIYVHKTEKFRERLGEMMLELRSEVRTCDGVLGGMSLATQMEWNYHTRRDAKANIIIAHASKKDSSQMRYISFLGMVFLPGTFLATLFSMSFFNWIPDESPQVISPWIGLYCGSAAILTLLTYWRYRQYTAIQAVIIDKNMQKAMESDSDSIV</sequence>
<organism evidence="7 8">
    <name type="scientific">Apiospora arundinis</name>
    <dbReference type="NCBI Taxonomy" id="335852"/>
    <lineage>
        <taxon>Eukaryota</taxon>
        <taxon>Fungi</taxon>
        <taxon>Dikarya</taxon>
        <taxon>Ascomycota</taxon>
        <taxon>Pezizomycotina</taxon>
        <taxon>Sordariomycetes</taxon>
        <taxon>Xylariomycetidae</taxon>
        <taxon>Amphisphaeriales</taxon>
        <taxon>Apiosporaceae</taxon>
        <taxon>Apiospora</taxon>
    </lineage>
</organism>
<accession>A0ABR2II05</accession>
<evidence type="ECO:0000256" key="5">
    <source>
        <dbReference type="SAM" id="MobiDB-lite"/>
    </source>
</evidence>
<feature type="region of interest" description="Disordered" evidence="5">
    <location>
        <begin position="233"/>
        <end position="256"/>
    </location>
</feature>
<evidence type="ECO:0000313" key="8">
    <source>
        <dbReference type="Proteomes" id="UP001390339"/>
    </source>
</evidence>
<evidence type="ECO:0000256" key="6">
    <source>
        <dbReference type="SAM" id="Phobius"/>
    </source>
</evidence>
<evidence type="ECO:0000256" key="1">
    <source>
        <dbReference type="ARBA" id="ARBA00004141"/>
    </source>
</evidence>
<keyword evidence="2 6" id="KW-0812">Transmembrane</keyword>
<name>A0ABR2II05_9PEZI</name>
<evidence type="ECO:0000256" key="4">
    <source>
        <dbReference type="ARBA" id="ARBA00023136"/>
    </source>
</evidence>
<dbReference type="Gene3D" id="1.20.58.340">
    <property type="entry name" value="Magnesium transport protein CorA, transmembrane region"/>
    <property type="match status" value="1"/>
</dbReference>
<proteinExistence type="predicted"/>
<protein>
    <submittedName>
        <fullName evidence="7">Uncharacterized protein</fullName>
    </submittedName>
</protein>
<evidence type="ECO:0000256" key="3">
    <source>
        <dbReference type="ARBA" id="ARBA00022989"/>
    </source>
</evidence>
<keyword evidence="3 6" id="KW-1133">Transmembrane helix</keyword>
<keyword evidence="8" id="KW-1185">Reference proteome</keyword>
<dbReference type="EMBL" id="JAPCWZ010000005">
    <property type="protein sequence ID" value="KAK8863010.1"/>
    <property type="molecule type" value="Genomic_DNA"/>
</dbReference>
<evidence type="ECO:0000313" key="7">
    <source>
        <dbReference type="EMBL" id="KAK8863010.1"/>
    </source>
</evidence>
<dbReference type="Proteomes" id="UP001390339">
    <property type="component" value="Unassembled WGS sequence"/>
</dbReference>